<feature type="compositionally biased region" description="Polar residues" evidence="4">
    <location>
        <begin position="12"/>
        <end position="21"/>
    </location>
</feature>
<name>A0A9Q1KTH9_9CARY</name>
<keyword evidence="6" id="KW-1185">Reference proteome</keyword>
<evidence type="ECO:0000256" key="1">
    <source>
        <dbReference type="ARBA" id="ARBA00006607"/>
    </source>
</evidence>
<dbReference type="SUPFAM" id="SSF52029">
    <property type="entry name" value="GroEL apical domain-like"/>
    <property type="match status" value="1"/>
</dbReference>
<dbReference type="NCBIfam" id="NF009487">
    <property type="entry name" value="PRK12849.1"/>
    <property type="match status" value="1"/>
</dbReference>
<evidence type="ECO:0000313" key="6">
    <source>
        <dbReference type="Proteomes" id="UP001153076"/>
    </source>
</evidence>
<evidence type="ECO:0000256" key="2">
    <source>
        <dbReference type="ARBA" id="ARBA00023186"/>
    </source>
</evidence>
<evidence type="ECO:0000256" key="3">
    <source>
        <dbReference type="RuleBase" id="RU000418"/>
    </source>
</evidence>
<dbReference type="InterPro" id="IPR027409">
    <property type="entry name" value="GroEL-like_apical_dom_sf"/>
</dbReference>
<comment type="similarity">
    <text evidence="1 3">Belongs to the chaperonin (HSP60) family.</text>
</comment>
<dbReference type="Gene3D" id="3.50.7.10">
    <property type="entry name" value="GroEL"/>
    <property type="match status" value="1"/>
</dbReference>
<dbReference type="Gene3D" id="1.10.560.10">
    <property type="entry name" value="GroEL-like equatorial domain"/>
    <property type="match status" value="1"/>
</dbReference>
<dbReference type="Pfam" id="PF00118">
    <property type="entry name" value="Cpn60_TCP1"/>
    <property type="match status" value="2"/>
</dbReference>
<dbReference type="Gene3D" id="3.30.260.10">
    <property type="entry name" value="TCP-1-like chaperonin intermediate domain"/>
    <property type="match status" value="1"/>
</dbReference>
<sequence length="579" mass="62580">MSPTKLPREFTRVSSPSSMSTNTKAMAKDLYFNHVGSVTKKLKAGVDLVGDLLGVTLGPKGRNVVLPDKYGPPTIVSDGETIELEDPLEDVGVKLVRQAGAKTNDLCGDGSTTSIMPLLKVIAAGRNPMQISRGIEKRAKAFVSHPKLMSREVEYHEIADVAAVSAGNDYRVGNLIADALKKVGRKGVVRVEKGTCTDNRLQIKECSLIKVTDQRRILAEYDNCKVPFFVTVPLLLVDKKITHPKEVYKILEQAVKEGFPILIMAEGIEQAALAPTIRNKLKGSLKAVAIEAPAFGERKGTVIRDDMGVSLEKVGTEVLGTAVKVVITKGSTLTDTDGSTRPAVERRVSEIKALAENVGENFQKKILHERIARLSGSIAIIEVKQDYTTNILSDEYIVGGSTNTNGVKGQTSKNLRCSIEEGVVVGGGCCLLRLSLKIDEVKKQLNNEEQKASHCDYNALQIGAEIFRHALAYPIRKVAENADVNGSVVVQKVLSNDDLKYGYNAARDCYEDLMEAGIMDPTKVVRCCLEHAASVAKTFPTSDAVAVDISKKQPLPRRPMSGSMPMPMPVSGVGPLGGF</sequence>
<feature type="region of interest" description="Disordered" evidence="4">
    <location>
        <begin position="1"/>
        <end position="21"/>
    </location>
</feature>
<protein>
    <submittedName>
        <fullName evidence="5">Uncharacterized protein</fullName>
    </submittedName>
</protein>
<keyword evidence="2" id="KW-0143">Chaperone</keyword>
<dbReference type="PANTHER" id="PTHR45633">
    <property type="entry name" value="60 KDA HEAT SHOCK PROTEIN, MITOCHONDRIAL"/>
    <property type="match status" value="1"/>
</dbReference>
<dbReference type="EMBL" id="JAKOGI010000014">
    <property type="protein sequence ID" value="KAJ8450641.1"/>
    <property type="molecule type" value="Genomic_DNA"/>
</dbReference>
<dbReference type="InterPro" id="IPR027410">
    <property type="entry name" value="TCP-1-like_intermed_sf"/>
</dbReference>
<dbReference type="InterPro" id="IPR002423">
    <property type="entry name" value="Cpn60/GroEL/TCP-1"/>
</dbReference>
<dbReference type="InterPro" id="IPR001844">
    <property type="entry name" value="Cpn60/GroEL"/>
</dbReference>
<dbReference type="FunFam" id="3.50.7.10:FF:000001">
    <property type="entry name" value="60 kDa chaperonin"/>
    <property type="match status" value="1"/>
</dbReference>
<evidence type="ECO:0000256" key="4">
    <source>
        <dbReference type="SAM" id="MobiDB-lite"/>
    </source>
</evidence>
<accession>A0A9Q1KTH9</accession>
<dbReference type="GO" id="GO:0042026">
    <property type="term" value="P:protein refolding"/>
    <property type="evidence" value="ECO:0007669"/>
    <property type="project" value="InterPro"/>
</dbReference>
<dbReference type="SUPFAM" id="SSF48592">
    <property type="entry name" value="GroEL equatorial domain-like"/>
    <property type="match status" value="1"/>
</dbReference>
<proteinExistence type="inferred from homology"/>
<dbReference type="SUPFAM" id="SSF54849">
    <property type="entry name" value="GroEL-intermediate domain like"/>
    <property type="match status" value="1"/>
</dbReference>
<dbReference type="PRINTS" id="PR00298">
    <property type="entry name" value="CHAPERONIN60"/>
</dbReference>
<organism evidence="5 6">
    <name type="scientific">Carnegiea gigantea</name>
    <dbReference type="NCBI Taxonomy" id="171969"/>
    <lineage>
        <taxon>Eukaryota</taxon>
        <taxon>Viridiplantae</taxon>
        <taxon>Streptophyta</taxon>
        <taxon>Embryophyta</taxon>
        <taxon>Tracheophyta</taxon>
        <taxon>Spermatophyta</taxon>
        <taxon>Magnoliopsida</taxon>
        <taxon>eudicotyledons</taxon>
        <taxon>Gunneridae</taxon>
        <taxon>Pentapetalae</taxon>
        <taxon>Caryophyllales</taxon>
        <taxon>Cactineae</taxon>
        <taxon>Cactaceae</taxon>
        <taxon>Cactoideae</taxon>
        <taxon>Echinocereeae</taxon>
        <taxon>Carnegiea</taxon>
    </lineage>
</organism>
<dbReference type="OrthoDB" id="1733909at2759"/>
<reference evidence="5" key="1">
    <citation type="submission" date="2022-04" db="EMBL/GenBank/DDBJ databases">
        <title>Carnegiea gigantea Genome sequencing and assembly v2.</title>
        <authorList>
            <person name="Copetti D."/>
            <person name="Sanderson M.J."/>
            <person name="Burquez A."/>
            <person name="Wojciechowski M.F."/>
        </authorList>
    </citation>
    <scope>NUCLEOTIDE SEQUENCE</scope>
    <source>
        <strain evidence="5">SGP5-SGP5p</strain>
        <tissue evidence="5">Aerial part</tissue>
    </source>
</reference>
<feature type="compositionally biased region" description="Basic and acidic residues" evidence="4">
    <location>
        <begin position="1"/>
        <end position="11"/>
    </location>
</feature>
<dbReference type="GO" id="GO:0005524">
    <property type="term" value="F:ATP binding"/>
    <property type="evidence" value="ECO:0007669"/>
    <property type="project" value="InterPro"/>
</dbReference>
<gene>
    <name evidence="5" type="ORF">Cgig2_020278</name>
</gene>
<evidence type="ECO:0000313" key="5">
    <source>
        <dbReference type="EMBL" id="KAJ8450641.1"/>
    </source>
</evidence>
<dbReference type="Proteomes" id="UP001153076">
    <property type="component" value="Unassembled WGS sequence"/>
</dbReference>
<dbReference type="InterPro" id="IPR027413">
    <property type="entry name" value="GROEL-like_equatorial_sf"/>
</dbReference>
<dbReference type="AlphaFoldDB" id="A0A9Q1KTH9"/>
<comment type="caution">
    <text evidence="5">The sequence shown here is derived from an EMBL/GenBank/DDBJ whole genome shotgun (WGS) entry which is preliminary data.</text>
</comment>
<dbReference type="GO" id="GO:0140662">
    <property type="term" value="F:ATP-dependent protein folding chaperone"/>
    <property type="evidence" value="ECO:0007669"/>
    <property type="project" value="InterPro"/>
</dbReference>